<proteinExistence type="inferred from homology"/>
<evidence type="ECO:0000259" key="5">
    <source>
        <dbReference type="PROSITE" id="PS51186"/>
    </source>
</evidence>
<dbReference type="SUPFAM" id="SSF55729">
    <property type="entry name" value="Acyl-CoA N-acyltransferases (Nat)"/>
    <property type="match status" value="1"/>
</dbReference>
<dbReference type="Pfam" id="PF00583">
    <property type="entry name" value="Acetyltransf_1"/>
    <property type="match status" value="1"/>
</dbReference>
<dbReference type="CDD" id="cd04301">
    <property type="entry name" value="NAT_SF"/>
    <property type="match status" value="1"/>
</dbReference>
<organism evidence="6 7">
    <name type="scientific">Ructibacterium gallinarum</name>
    <dbReference type="NCBI Taxonomy" id="2779355"/>
    <lineage>
        <taxon>Bacteria</taxon>
        <taxon>Bacillati</taxon>
        <taxon>Bacillota</taxon>
        <taxon>Clostridia</taxon>
        <taxon>Eubacteriales</taxon>
        <taxon>Oscillospiraceae</taxon>
        <taxon>Ructibacterium</taxon>
    </lineage>
</organism>
<evidence type="ECO:0000256" key="2">
    <source>
        <dbReference type="ARBA" id="ARBA00022490"/>
    </source>
</evidence>
<sequence>MGWRNRRCIRSFRWKPGRLQYLPGSDFNAYSERIEPASVIQIEPFSEAALPAVYELEHVCFPKDPWSMTAFRQELTNPLSVFLVATDTDTGRIAGYGGVWLMYDAGNITNIAVHPDFRRKKVGTALLRRLIHICQERGMNSVTLEVRAGNRGAIALYETAGFQICGLRKRYYQDREDALIMTLERNREETTNEDSGH</sequence>
<name>A0A9D5M1W1_9FIRM</name>
<dbReference type="PANTHER" id="PTHR43420">
    <property type="entry name" value="ACETYLTRANSFERASE"/>
    <property type="match status" value="1"/>
</dbReference>
<dbReference type="InterPro" id="IPR000182">
    <property type="entry name" value="GNAT_dom"/>
</dbReference>
<comment type="caution">
    <text evidence="6">The sequence shown here is derived from an EMBL/GenBank/DDBJ whole genome shotgun (WGS) entry which is preliminary data.</text>
</comment>
<dbReference type="PANTHER" id="PTHR43420:SF44">
    <property type="entry name" value="ACETYLTRANSFERASE YPEA"/>
    <property type="match status" value="1"/>
</dbReference>
<dbReference type="Proteomes" id="UP000806542">
    <property type="component" value="Unassembled WGS sequence"/>
</dbReference>
<dbReference type="PROSITE" id="PS51186">
    <property type="entry name" value="GNAT"/>
    <property type="match status" value="1"/>
</dbReference>
<keyword evidence="6" id="KW-0687">Ribonucleoprotein</keyword>
<protein>
    <submittedName>
        <fullName evidence="6">Ribosomal protein S18-alanine N-acetyltransferase</fullName>
    </submittedName>
</protein>
<dbReference type="InterPro" id="IPR006464">
    <property type="entry name" value="AcTrfase_RimI/Ard1"/>
</dbReference>
<dbReference type="AlphaFoldDB" id="A0A9D5M1W1"/>
<accession>A0A9D5M1W1</accession>
<dbReference type="InterPro" id="IPR016181">
    <property type="entry name" value="Acyl_CoA_acyltransferase"/>
</dbReference>
<keyword evidence="3" id="KW-0808">Transferase</keyword>
<dbReference type="Gene3D" id="3.40.630.30">
    <property type="match status" value="1"/>
</dbReference>
<dbReference type="InterPro" id="IPR050680">
    <property type="entry name" value="YpeA/RimI_acetyltransf"/>
</dbReference>
<gene>
    <name evidence="6" type="primary">rimI</name>
    <name evidence="6" type="ORF">INF28_11465</name>
</gene>
<keyword evidence="2" id="KW-0963">Cytoplasm</keyword>
<dbReference type="EMBL" id="JADCKB010000033">
    <property type="protein sequence ID" value="MBE5041077.1"/>
    <property type="molecule type" value="Genomic_DNA"/>
</dbReference>
<dbReference type="GO" id="GO:0008080">
    <property type="term" value="F:N-acetyltransferase activity"/>
    <property type="evidence" value="ECO:0007669"/>
    <property type="project" value="InterPro"/>
</dbReference>
<reference evidence="6" key="1">
    <citation type="submission" date="2020-10" db="EMBL/GenBank/DDBJ databases">
        <title>ChiBAC.</title>
        <authorList>
            <person name="Zenner C."/>
            <person name="Hitch T.C.A."/>
            <person name="Clavel T."/>
        </authorList>
    </citation>
    <scope>NUCLEOTIDE SEQUENCE</scope>
    <source>
        <strain evidence="6">DSM 107454</strain>
    </source>
</reference>
<keyword evidence="6" id="KW-0689">Ribosomal protein</keyword>
<keyword evidence="4" id="KW-0012">Acyltransferase</keyword>
<evidence type="ECO:0000313" key="6">
    <source>
        <dbReference type="EMBL" id="MBE5041077.1"/>
    </source>
</evidence>
<evidence type="ECO:0000256" key="3">
    <source>
        <dbReference type="ARBA" id="ARBA00022679"/>
    </source>
</evidence>
<evidence type="ECO:0000256" key="1">
    <source>
        <dbReference type="ARBA" id="ARBA00005395"/>
    </source>
</evidence>
<comment type="similarity">
    <text evidence="1">Belongs to the acetyltransferase family. RimI subfamily.</text>
</comment>
<keyword evidence="7" id="KW-1185">Reference proteome</keyword>
<evidence type="ECO:0000313" key="7">
    <source>
        <dbReference type="Proteomes" id="UP000806542"/>
    </source>
</evidence>
<feature type="domain" description="N-acetyltransferase" evidence="5">
    <location>
        <begin position="40"/>
        <end position="186"/>
    </location>
</feature>
<dbReference type="NCBIfam" id="TIGR01575">
    <property type="entry name" value="rimI"/>
    <property type="match status" value="1"/>
</dbReference>
<dbReference type="GO" id="GO:0005840">
    <property type="term" value="C:ribosome"/>
    <property type="evidence" value="ECO:0007669"/>
    <property type="project" value="UniProtKB-KW"/>
</dbReference>
<evidence type="ECO:0000256" key="4">
    <source>
        <dbReference type="ARBA" id="ARBA00023315"/>
    </source>
</evidence>